<dbReference type="SUPFAM" id="SSF52058">
    <property type="entry name" value="L domain-like"/>
    <property type="match status" value="1"/>
</dbReference>
<reference evidence="11" key="2">
    <citation type="submission" date="2020-10" db="UniProtKB">
        <authorList>
            <consortium name="WormBaseParasite"/>
        </authorList>
    </citation>
    <scope>IDENTIFICATION</scope>
</reference>
<dbReference type="SMART" id="SM00220">
    <property type="entry name" value="S_TKc"/>
    <property type="match status" value="1"/>
</dbReference>
<evidence type="ECO:0000256" key="1">
    <source>
        <dbReference type="ARBA" id="ARBA00001946"/>
    </source>
</evidence>
<feature type="repeat" description="ANK" evidence="6">
    <location>
        <begin position="252"/>
        <end position="274"/>
    </location>
</feature>
<dbReference type="Gene3D" id="1.10.510.10">
    <property type="entry name" value="Transferase(Phosphotransferase) domain 1"/>
    <property type="match status" value="1"/>
</dbReference>
<feature type="repeat" description="ANK" evidence="6">
    <location>
        <begin position="403"/>
        <end position="428"/>
    </location>
</feature>
<dbReference type="GO" id="GO:0005737">
    <property type="term" value="C:cytoplasm"/>
    <property type="evidence" value="ECO:0007669"/>
    <property type="project" value="UniProtKB-ARBA"/>
</dbReference>
<feature type="compositionally biased region" description="Basic and acidic residues" evidence="7">
    <location>
        <begin position="667"/>
        <end position="676"/>
    </location>
</feature>
<dbReference type="PROSITE" id="PS50011">
    <property type="entry name" value="PROTEIN_KINASE_DOM"/>
    <property type="match status" value="1"/>
</dbReference>
<evidence type="ECO:0000256" key="3">
    <source>
        <dbReference type="ARBA" id="ARBA00022737"/>
    </source>
</evidence>
<dbReference type="InterPro" id="IPR008271">
    <property type="entry name" value="Ser/Thr_kinase_AS"/>
</dbReference>
<dbReference type="PROSITE" id="PS51450">
    <property type="entry name" value="LRR"/>
    <property type="match status" value="3"/>
</dbReference>
<dbReference type="Proteomes" id="UP000492821">
    <property type="component" value="Unassembled WGS sequence"/>
</dbReference>
<dbReference type="SMART" id="SM00369">
    <property type="entry name" value="LRR_TYP"/>
    <property type="match status" value="7"/>
</dbReference>
<comment type="cofactor">
    <cofactor evidence="1">
        <name>Mg(2+)</name>
        <dbReference type="ChEBI" id="CHEBI:18420"/>
    </cofactor>
</comment>
<dbReference type="WBParaSite" id="Pan_g19079.t1">
    <property type="protein sequence ID" value="Pan_g19079.t1"/>
    <property type="gene ID" value="Pan_g19079"/>
</dbReference>
<dbReference type="Pfam" id="PF00069">
    <property type="entry name" value="Pkinase"/>
    <property type="match status" value="1"/>
</dbReference>
<dbReference type="PANTHER" id="PTHR24198">
    <property type="entry name" value="ANKYRIN REPEAT AND PROTEIN KINASE DOMAIN-CONTAINING PROTEIN"/>
    <property type="match status" value="1"/>
</dbReference>
<feature type="repeat" description="ANK" evidence="6">
    <location>
        <begin position="80"/>
        <end position="112"/>
    </location>
</feature>
<feature type="repeat" description="ANK" evidence="6">
    <location>
        <begin position="354"/>
        <end position="386"/>
    </location>
</feature>
<dbReference type="Pfam" id="PF13855">
    <property type="entry name" value="LRR_8"/>
    <property type="match status" value="2"/>
</dbReference>
<dbReference type="Pfam" id="PF12796">
    <property type="entry name" value="Ank_2"/>
    <property type="match status" value="3"/>
</dbReference>
<dbReference type="InterPro" id="IPR003591">
    <property type="entry name" value="Leu-rich_rpt_typical-subtyp"/>
</dbReference>
<feature type="domain" description="Protein kinase" evidence="8">
    <location>
        <begin position="1831"/>
        <end position="2130"/>
    </location>
</feature>
<dbReference type="PROSITE" id="PS51424">
    <property type="entry name" value="ROC"/>
    <property type="match status" value="1"/>
</dbReference>
<keyword evidence="4" id="KW-0547">Nucleotide-binding</keyword>
<dbReference type="InterPro" id="IPR002110">
    <property type="entry name" value="Ankyrin_rpt"/>
</dbReference>
<dbReference type="GO" id="GO:0005525">
    <property type="term" value="F:GTP binding"/>
    <property type="evidence" value="ECO:0007669"/>
    <property type="project" value="UniProtKB-KW"/>
</dbReference>
<feature type="region of interest" description="Disordered" evidence="7">
    <location>
        <begin position="1563"/>
        <end position="1582"/>
    </location>
</feature>
<sequence>MSIVGEDSELVYQAISYDNADLLRDLLEANADGKLAAQPVASDGSVALHVAAARGQVACVRVLLADAHCDIDAVTSLQNASKTPLLLASEHGHAEVVQILIDAGADLFYCDANGHSALQIAQMGGHDGVASVLIAALERIHETSHNLRAELCAACIDGDENAVLRILSEMPKASCQQICNGTSTDEKSVLYLACENGRAAVVKALLSVPGHIIIFSSTGDNVLHAAVASQDAATVEVCLRKFPFLMDAANNEGSLPLHWACRCGHLDTVKLMLEYEYPDDECKFFEDTRGVQTYRFICDLNATDNECRTPLYLAVANGHVALVHFLLNFTTELFRVGEEPSIGSPLALNIYCSNGRTALMIACANGAEDVVRILLDHDVDVNLPIALTESEICELQPAEARCAGSGALVEAAKAGNLRLVKLLLRHGALDYDNRALAVAVASGSPDAVSQFLNQLAFTDAEYRINKRSPLDSGLGASNTNLLANLLPTTAVQCNWHGATLETLATEWLTAAALKFNQRLRHSRMALAAITRLDLSHNRLAEVPMIVFSLQSLHVLDLSNNVLQKFDVPSTADFSVPCLETLSLECNFLTALPGVLFSRSFPSLKTLNVAGNRLRLVPPVVWSAPRLKDLNLSNNEILEVCTVSMPVTSARGGRKSAKASHQERIMARAARTRDRPALSRAGASPRSVPTPRASTVTDLDVTRLNAWQKRVQLSNIDDLDEDEPVSLDSGGAATPDVFTSALRTLNLSANRLSSVPSCLACCCPKLTRLDLSQNSIVALGSVECLPGALRHLNLAYNRLSRGFARPEAPDLVCLAPTTTTGPDAVRGRATPTGNRHSRSRSRSVARNQRSLSVVRAGDAAEATASELCPHKAHARFEALKTLNLSHNQLSQLDLFVAFASRNDFATVDQFSLKEAQAMRQYLVFPALTNLDISYNALKHVPPTVSLLSYLAALNVAGNAELETLPYELGLLDKLWNISLKGCPMKDPIKAIVSGDNYKTVDLIAFLRNKLENSKSYNKLKLVVLGGPSVGKTLLLQQMRSEGNVSRKNLTSESWSRRMGHSPSRNSSRALNNAKSPAVVTSCVDVAEWSYEPKKTSKGAPPVDSIGPLTFRTWDFDGKMKEFAAVCQYFLSRRSIYLVLWKATDGEIALTEIQEWLLLIQTRAPNATVIIVGTHYDAVEDNLSRFPDGYVESLYQAIHQKFVNLPDSDKKGLPRVAASLFVSLKSRHNVRSLCNVVYQAAAELRTFGRKAKLLMQKVPSIYLALEKVAVAITDDLRSRGAEPVFRFVDFYALASATIAEEYGRPFRNETEFRQACAFLHDNGVIVHFDDTALSAFVFLDPPWLCSALASAVSSASSGSASAHDHALTSVTEMTSVIKSFITHATTAESSRNSLLKACMFRLLSRFEAALPCQNKLLLVPSALPDEYLLRADYPGTRIRLRTKGCIFECHWKPPSMTVSLSPTRKSLFHRKIVRSLAHRHFGVGKAGDKESPPQSPRRYSNSSGGGMPLSKKVYVVPNPKANLRRLYVMQYVPPGFWARMITRILDDDKVAQVISKLFLITSPGNTPLTTPRSGRQEPQQDSGVADPALNEVLNKDGFEWILWRSGLEVDAFGTTLLSLKQFLPLAHVRDVNYSMTELRRKCDDSIWRPFVFEQATLVELVVPAISARVILSDGREYLLEQDPTAAARLLAVIVAIIDDLLEDWFPALGTRFVHTSEGRLLVDRLIPCPECANNSLSSLRGQHSFDGNDEPVSTPSGPPRSQTMEGFVVVSKSCIHLFAVEECILQARGFPDTTDSTGYVECPRHEKVAVSSLAPDVSFADLLADLAISDTFIRRGKLMGRGAFGFVFDGYIKSRKTEGTYNEVALKILEPVDPGIGAKGSAQAAFEAFMLRWRNDAQEHCARSYITARQELNMLADLSHPHVTSLLGFCPKPMTIAVELAPLGSLDRLLANYRRCDSRLSVPTLQAVCLQIAKALEYLHSSRIIYRDLKSENVLVWRFPLPRSHGDVVVKLGDYGISRHSYPSGVCKGYGGTEGFMAPEIMCTNGEAEYNEKVDCFSYGMFVYELISLKQPYDGQEQMKDFILDGGRPFLSDKELLVPSNVLDLMVVAWAEAADDRPTASQLVAMASAPEFGHVLDVAALDHGVIQNATALVALPPEALGVNTTTNNANCWLHSGPGTFHVLGSGPYGWLDHRRLDMDAIAVTAVAAIDENTVWLGDGNGVVRVYSNSALEELSRWSISDLDPAFSKGGSSAAIRGLDVFTERQTGLITLLHSVLIVAVSGAERPTFVTSIELAERICITAVARSLSNWQIWTGHDDGKIIVHHINGTKTSLIYSASVSHGTPTRLRSTDLRASPDTGSNTPVKFISTSPICGSTLAWSVLEGGSFIYLWDNAVLKKTLDTRKLLPVSESLSSMNLDSVKHASISAITVLSIPAEQLIIGTTAGLVVVMNGRCLTPLSSFQPFAGPVDCVLSVACQSFAIPLGQREPSMQSLNSVISSPSPVPGSKPDAQPQPQGISQSIDSGVINDYLLDAVSKVKSMLATGSSDKHADESDASSEAYFVAVGHAYRSLLDRFSPKTESICEVAGQRTAIVFRASDWE</sequence>
<evidence type="ECO:0000256" key="7">
    <source>
        <dbReference type="SAM" id="MobiDB-lite"/>
    </source>
</evidence>
<evidence type="ECO:0000313" key="11">
    <source>
        <dbReference type="WBParaSite" id="Pan_g19079.t1"/>
    </source>
</evidence>
<keyword evidence="10" id="KW-1185">Reference proteome</keyword>
<dbReference type="InterPro" id="IPR036770">
    <property type="entry name" value="Ankyrin_rpt-contain_sf"/>
</dbReference>
<name>A0A7E4VDA0_PANRE</name>
<proteinExistence type="predicted"/>
<dbReference type="PANTHER" id="PTHR24198:SF169">
    <property type="entry name" value="NON-SPECIFIC SERINE_THREONINE PROTEIN KINASE"/>
    <property type="match status" value="1"/>
</dbReference>
<dbReference type="SUPFAM" id="SSF52540">
    <property type="entry name" value="P-loop containing nucleoside triphosphate hydrolases"/>
    <property type="match status" value="1"/>
</dbReference>
<dbReference type="GO" id="GO:0004672">
    <property type="term" value="F:protein kinase activity"/>
    <property type="evidence" value="ECO:0007669"/>
    <property type="project" value="InterPro"/>
</dbReference>
<keyword evidence="5 6" id="KW-0040">ANK repeat</keyword>
<dbReference type="InterPro" id="IPR001611">
    <property type="entry name" value="Leu-rich_rpt"/>
</dbReference>
<dbReference type="PROSITE" id="PS50297">
    <property type="entry name" value="ANK_REP_REGION"/>
    <property type="match status" value="5"/>
</dbReference>
<evidence type="ECO:0000256" key="2">
    <source>
        <dbReference type="ARBA" id="ARBA00022614"/>
    </source>
</evidence>
<dbReference type="InterPro" id="IPR011009">
    <property type="entry name" value="Kinase-like_dom_sf"/>
</dbReference>
<accession>A0A7E4VDA0</accession>
<dbReference type="InterPro" id="IPR027417">
    <property type="entry name" value="P-loop_NTPase"/>
</dbReference>
<dbReference type="SMART" id="SM00248">
    <property type="entry name" value="ANK"/>
    <property type="match status" value="10"/>
</dbReference>
<feature type="compositionally biased region" description="Polar residues" evidence="7">
    <location>
        <begin position="1043"/>
        <end position="1052"/>
    </location>
</feature>
<feature type="compositionally biased region" description="Polar residues" evidence="7">
    <location>
        <begin position="1061"/>
        <end position="1071"/>
    </location>
</feature>
<keyword evidence="2" id="KW-0433">Leucine-rich repeat</keyword>
<dbReference type="GO" id="GO:0009966">
    <property type="term" value="P:regulation of signal transduction"/>
    <property type="evidence" value="ECO:0007669"/>
    <property type="project" value="UniProtKB-ARBA"/>
</dbReference>
<feature type="region of interest" description="Disordered" evidence="7">
    <location>
        <begin position="1043"/>
        <end position="1071"/>
    </location>
</feature>
<dbReference type="InterPro" id="IPR032675">
    <property type="entry name" value="LRR_dom_sf"/>
</dbReference>
<feature type="domain" description="Roc" evidence="9">
    <location>
        <begin position="1011"/>
        <end position="1242"/>
    </location>
</feature>
<feature type="region of interest" description="Disordered" evidence="7">
    <location>
        <begin position="821"/>
        <end position="847"/>
    </location>
</feature>
<evidence type="ECO:0000259" key="8">
    <source>
        <dbReference type="PROSITE" id="PS50011"/>
    </source>
</evidence>
<dbReference type="GO" id="GO:0005524">
    <property type="term" value="F:ATP binding"/>
    <property type="evidence" value="ECO:0007669"/>
    <property type="project" value="InterPro"/>
</dbReference>
<evidence type="ECO:0000256" key="4">
    <source>
        <dbReference type="ARBA" id="ARBA00022741"/>
    </source>
</evidence>
<dbReference type="PROSITE" id="PS50088">
    <property type="entry name" value="ANK_REPEAT"/>
    <property type="match status" value="5"/>
</dbReference>
<feature type="region of interest" description="Disordered" evidence="7">
    <location>
        <begin position="2490"/>
        <end position="2516"/>
    </location>
</feature>
<evidence type="ECO:0000259" key="9">
    <source>
        <dbReference type="PROSITE" id="PS51424"/>
    </source>
</evidence>
<organism evidence="10 11">
    <name type="scientific">Panagrellus redivivus</name>
    <name type="common">Microworm</name>
    <dbReference type="NCBI Taxonomy" id="6233"/>
    <lineage>
        <taxon>Eukaryota</taxon>
        <taxon>Metazoa</taxon>
        <taxon>Ecdysozoa</taxon>
        <taxon>Nematoda</taxon>
        <taxon>Chromadorea</taxon>
        <taxon>Rhabditida</taxon>
        <taxon>Tylenchina</taxon>
        <taxon>Panagrolaimomorpha</taxon>
        <taxon>Panagrolaimoidea</taxon>
        <taxon>Panagrolaimidae</taxon>
        <taxon>Panagrellus</taxon>
    </lineage>
</organism>
<dbReference type="Gene3D" id="1.25.40.20">
    <property type="entry name" value="Ankyrin repeat-containing domain"/>
    <property type="match status" value="2"/>
</dbReference>
<dbReference type="PROSITE" id="PS00108">
    <property type="entry name" value="PROTEIN_KINASE_ST"/>
    <property type="match status" value="1"/>
</dbReference>
<feature type="compositionally biased region" description="Polar residues" evidence="7">
    <location>
        <begin position="1563"/>
        <end position="1580"/>
    </location>
</feature>
<protein>
    <submittedName>
        <fullName evidence="11">Non-specific serine/threonine protein kinase</fullName>
    </submittedName>
</protein>
<keyword evidence="3" id="KW-0677">Repeat</keyword>
<dbReference type="SUPFAM" id="SSF56112">
    <property type="entry name" value="Protein kinase-like (PK-like)"/>
    <property type="match status" value="1"/>
</dbReference>
<dbReference type="Gene3D" id="3.40.50.300">
    <property type="entry name" value="P-loop containing nucleotide triphosphate hydrolases"/>
    <property type="match status" value="1"/>
</dbReference>
<dbReference type="Pfam" id="PF08477">
    <property type="entry name" value="Roc"/>
    <property type="match status" value="1"/>
</dbReference>
<dbReference type="InterPro" id="IPR000719">
    <property type="entry name" value="Prot_kinase_dom"/>
</dbReference>
<dbReference type="InterPro" id="IPR036322">
    <property type="entry name" value="WD40_repeat_dom_sf"/>
</dbReference>
<feature type="region of interest" description="Disordered" evidence="7">
    <location>
        <begin position="1481"/>
        <end position="1503"/>
    </location>
</feature>
<reference evidence="10" key="1">
    <citation type="journal article" date="2013" name="Genetics">
        <title>The draft genome and transcriptome of Panagrellus redivivus are shaped by the harsh demands of a free-living lifestyle.</title>
        <authorList>
            <person name="Srinivasan J."/>
            <person name="Dillman A.R."/>
            <person name="Macchietto M.G."/>
            <person name="Heikkinen L."/>
            <person name="Lakso M."/>
            <person name="Fracchia K.M."/>
            <person name="Antoshechkin I."/>
            <person name="Mortazavi A."/>
            <person name="Wong G."/>
            <person name="Sternberg P.W."/>
        </authorList>
    </citation>
    <scope>NUCLEOTIDE SEQUENCE [LARGE SCALE GENOMIC DNA]</scope>
    <source>
        <strain evidence="10">MT8872</strain>
    </source>
</reference>
<dbReference type="Gene3D" id="3.80.10.10">
    <property type="entry name" value="Ribonuclease Inhibitor"/>
    <property type="match status" value="3"/>
</dbReference>
<evidence type="ECO:0000256" key="5">
    <source>
        <dbReference type="ARBA" id="ARBA00023043"/>
    </source>
</evidence>
<dbReference type="InterPro" id="IPR020859">
    <property type="entry name" value="ROC"/>
</dbReference>
<feature type="region of interest" description="Disordered" evidence="7">
    <location>
        <begin position="667"/>
        <end position="693"/>
    </location>
</feature>
<dbReference type="SUPFAM" id="SSF48403">
    <property type="entry name" value="Ankyrin repeat"/>
    <property type="match status" value="1"/>
</dbReference>
<dbReference type="Gene3D" id="3.30.70.1390">
    <property type="entry name" value="ROC domain from the Parkinson's disease-associated leucine-rich repeat kinase 2"/>
    <property type="match status" value="1"/>
</dbReference>
<evidence type="ECO:0000313" key="10">
    <source>
        <dbReference type="Proteomes" id="UP000492821"/>
    </source>
</evidence>
<feature type="compositionally biased region" description="Low complexity" evidence="7">
    <location>
        <begin position="2490"/>
        <end position="2506"/>
    </location>
</feature>
<dbReference type="SMART" id="SM00364">
    <property type="entry name" value="LRR_BAC"/>
    <property type="match status" value="8"/>
</dbReference>
<feature type="repeat" description="ANK" evidence="6">
    <location>
        <begin position="43"/>
        <end position="76"/>
    </location>
</feature>
<dbReference type="SUPFAM" id="SSF50978">
    <property type="entry name" value="WD40 repeat-like"/>
    <property type="match status" value="1"/>
</dbReference>
<evidence type="ECO:0000256" key="6">
    <source>
        <dbReference type="PROSITE-ProRule" id="PRU00023"/>
    </source>
</evidence>